<keyword evidence="6" id="KW-0507">mRNA processing</keyword>
<evidence type="ECO:0000256" key="8">
    <source>
        <dbReference type="ARBA" id="ARBA00022801"/>
    </source>
</evidence>
<keyword evidence="11" id="KW-0464">Manganese</keyword>
<keyword evidence="8" id="KW-0378">Hydrolase</keyword>
<dbReference type="Proteomes" id="UP000290288">
    <property type="component" value="Unassembled WGS sequence"/>
</dbReference>
<evidence type="ECO:0000256" key="5">
    <source>
        <dbReference type="ARBA" id="ARBA00006045"/>
    </source>
</evidence>
<comment type="subcellular location">
    <subcellularLocation>
        <location evidence="4">Nucleus</location>
    </subcellularLocation>
</comment>
<keyword evidence="10" id="KW-0408">Iron</keyword>
<keyword evidence="15" id="KW-1185">Reference proteome</keyword>
<dbReference type="PANTHER" id="PTHR12849:SF0">
    <property type="entry name" value="LARIAT DEBRANCHING ENZYME"/>
    <property type="match status" value="1"/>
</dbReference>
<evidence type="ECO:0000259" key="13">
    <source>
        <dbReference type="SMART" id="SM01124"/>
    </source>
</evidence>
<evidence type="ECO:0000313" key="15">
    <source>
        <dbReference type="Proteomes" id="UP000290288"/>
    </source>
</evidence>
<comment type="cofactor">
    <cofactor evidence="1">
        <name>Mn(2+)</name>
        <dbReference type="ChEBI" id="CHEBI:29035"/>
    </cofactor>
</comment>
<keyword evidence="9" id="KW-0862">Zinc</keyword>
<keyword evidence="12" id="KW-0539">Nucleus</keyword>
<dbReference type="GO" id="GO:0046872">
    <property type="term" value="F:metal ion binding"/>
    <property type="evidence" value="ECO:0007669"/>
    <property type="project" value="UniProtKB-KW"/>
</dbReference>
<comment type="caution">
    <text evidence="14">The sequence shown here is derived from an EMBL/GenBank/DDBJ whole genome shotgun (WGS) entry which is preliminary data.</text>
</comment>
<feature type="domain" description="Lariat debranching enzyme C-terminal" evidence="13">
    <location>
        <begin position="253"/>
        <end position="397"/>
    </location>
</feature>
<evidence type="ECO:0000256" key="6">
    <source>
        <dbReference type="ARBA" id="ARBA00022664"/>
    </source>
</evidence>
<dbReference type="Pfam" id="PF05011">
    <property type="entry name" value="DBR1"/>
    <property type="match status" value="1"/>
</dbReference>
<dbReference type="SMART" id="SM01124">
    <property type="entry name" value="DBR1"/>
    <property type="match status" value="1"/>
</dbReference>
<evidence type="ECO:0000256" key="4">
    <source>
        <dbReference type="ARBA" id="ARBA00004123"/>
    </source>
</evidence>
<accession>A0A4Q2DXB0</accession>
<protein>
    <recommendedName>
        <fullName evidence="13">Lariat debranching enzyme C-terminal domain-containing protein</fullName>
    </recommendedName>
</protein>
<dbReference type="EMBL" id="SDEE01000009">
    <property type="protein sequence ID" value="RXW25127.1"/>
    <property type="molecule type" value="Genomic_DNA"/>
</dbReference>
<comment type="cofactor">
    <cofactor evidence="3">
        <name>Fe(2+)</name>
        <dbReference type="ChEBI" id="CHEBI:29033"/>
    </cofactor>
</comment>
<evidence type="ECO:0000313" key="14">
    <source>
        <dbReference type="EMBL" id="RXW25127.1"/>
    </source>
</evidence>
<dbReference type="GO" id="GO:0005634">
    <property type="term" value="C:nucleus"/>
    <property type="evidence" value="ECO:0007669"/>
    <property type="project" value="UniProtKB-SubCell"/>
</dbReference>
<dbReference type="SUPFAM" id="SSF56300">
    <property type="entry name" value="Metallo-dependent phosphatases"/>
    <property type="match status" value="1"/>
</dbReference>
<keyword evidence="7" id="KW-0479">Metal-binding</keyword>
<name>A0A4Q2DXB0_9AGAR</name>
<organism evidence="14 15">
    <name type="scientific">Candolleomyces aberdarensis</name>
    <dbReference type="NCBI Taxonomy" id="2316362"/>
    <lineage>
        <taxon>Eukaryota</taxon>
        <taxon>Fungi</taxon>
        <taxon>Dikarya</taxon>
        <taxon>Basidiomycota</taxon>
        <taxon>Agaricomycotina</taxon>
        <taxon>Agaricomycetes</taxon>
        <taxon>Agaricomycetidae</taxon>
        <taxon>Agaricales</taxon>
        <taxon>Agaricineae</taxon>
        <taxon>Psathyrellaceae</taxon>
        <taxon>Candolleomyces</taxon>
    </lineage>
</organism>
<dbReference type="GO" id="GO:0008419">
    <property type="term" value="F:RNA lariat debranching enzyme activity"/>
    <property type="evidence" value="ECO:0007669"/>
    <property type="project" value="UniProtKB-ARBA"/>
</dbReference>
<dbReference type="InterPro" id="IPR004843">
    <property type="entry name" value="Calcineurin-like_PHP"/>
</dbReference>
<dbReference type="PANTHER" id="PTHR12849">
    <property type="entry name" value="RNA LARIAT DEBRANCHING ENZYME"/>
    <property type="match status" value="1"/>
</dbReference>
<dbReference type="GO" id="GO:0000398">
    <property type="term" value="P:mRNA splicing, via spliceosome"/>
    <property type="evidence" value="ECO:0007669"/>
    <property type="project" value="TreeGrafter"/>
</dbReference>
<evidence type="ECO:0000256" key="9">
    <source>
        <dbReference type="ARBA" id="ARBA00022833"/>
    </source>
</evidence>
<evidence type="ECO:0000256" key="3">
    <source>
        <dbReference type="ARBA" id="ARBA00001954"/>
    </source>
</evidence>
<evidence type="ECO:0000256" key="1">
    <source>
        <dbReference type="ARBA" id="ARBA00001936"/>
    </source>
</evidence>
<dbReference type="Gene3D" id="3.60.21.10">
    <property type="match status" value="1"/>
</dbReference>
<gene>
    <name evidence="14" type="ORF">EST38_g724</name>
</gene>
<proteinExistence type="inferred from homology"/>
<dbReference type="OrthoDB" id="407609at2759"/>
<evidence type="ECO:0000256" key="10">
    <source>
        <dbReference type="ARBA" id="ARBA00023004"/>
    </source>
</evidence>
<evidence type="ECO:0000256" key="7">
    <source>
        <dbReference type="ARBA" id="ARBA00022723"/>
    </source>
</evidence>
<dbReference type="Pfam" id="PF00149">
    <property type="entry name" value="Metallophos"/>
    <property type="match status" value="1"/>
</dbReference>
<dbReference type="CDD" id="cd00844">
    <property type="entry name" value="MPP_Dbr1_N"/>
    <property type="match status" value="1"/>
</dbReference>
<dbReference type="InterPro" id="IPR029052">
    <property type="entry name" value="Metallo-depent_PP-like"/>
</dbReference>
<sequence length="399" mass="45536">MTAIASGLLRSMKVAVEGCCHGKLDAIYAEIAKLEAQNNYKVDLLLICGDFQAVRNWRDLACMARPQKYKENPDDFHKYYSGEKVAPIPTIVIGGNHEASNYMWELYHGGWLARNIYFLGHAGSVLVNGLKIAGVSGIYKHYDFGKGHHEKLPYDPSAMRSIYHTREYDTRRLSLLSSPHIVMSHDWPQNIDKHGDWEDLLKRTGHLKPDVRANKLGSPALMDLLQSLKPQRWFSAHLHTRFEATYTHLDEHVEAEAPMPATTTQFLGLDQCLPERKFLEVIDIDVPFPNPTPVISFDPEWLAINRALHPWFSTTQYQPPLPVEQEARAMVAKELEWVNANIEKDEHGFIPVDYWQTFVKTAPTLGSDRDVKEEQPPAYTNPQTVSFCKMLDIEDKINS</sequence>
<reference evidence="14 15" key="1">
    <citation type="submission" date="2019-01" db="EMBL/GenBank/DDBJ databases">
        <title>Draft genome sequence of Psathyrella aberdarensis IHI B618.</title>
        <authorList>
            <person name="Buettner E."/>
            <person name="Kellner H."/>
        </authorList>
    </citation>
    <scope>NUCLEOTIDE SEQUENCE [LARGE SCALE GENOMIC DNA]</scope>
    <source>
        <strain evidence="14 15">IHI B618</strain>
    </source>
</reference>
<comment type="cofactor">
    <cofactor evidence="2">
        <name>Zn(2+)</name>
        <dbReference type="ChEBI" id="CHEBI:29105"/>
    </cofactor>
</comment>
<dbReference type="STRING" id="2316362.A0A4Q2DXB0"/>
<evidence type="ECO:0000256" key="12">
    <source>
        <dbReference type="ARBA" id="ARBA00023242"/>
    </source>
</evidence>
<dbReference type="InterPro" id="IPR007708">
    <property type="entry name" value="DBR1_C"/>
</dbReference>
<comment type="similarity">
    <text evidence="5">Belongs to the lariat debranching enzyme family.</text>
</comment>
<dbReference type="AlphaFoldDB" id="A0A4Q2DXB0"/>
<dbReference type="InterPro" id="IPR041816">
    <property type="entry name" value="Dbr1_N"/>
</dbReference>
<evidence type="ECO:0000256" key="2">
    <source>
        <dbReference type="ARBA" id="ARBA00001947"/>
    </source>
</evidence>
<evidence type="ECO:0000256" key="11">
    <source>
        <dbReference type="ARBA" id="ARBA00023211"/>
    </source>
</evidence>